<dbReference type="SUPFAM" id="SSF54631">
    <property type="entry name" value="CBS-domain pair"/>
    <property type="match status" value="1"/>
</dbReference>
<keyword evidence="5" id="KW-1185">Reference proteome</keyword>
<sequence length="127" mass="13806">MVTVGQLMKKEPVTVDCRTSVIEAAKLMRSFNIASVLVSRQSRIVGMVTESDIVKKVVGADRTPYFVPVEDIMSTPVVGIEERRPLTEAADLMSKHQSLHVGVMKDGTVVGVLSVGDLLRPVSIDEL</sequence>
<evidence type="ECO:0000256" key="1">
    <source>
        <dbReference type="ARBA" id="ARBA00023122"/>
    </source>
</evidence>
<evidence type="ECO:0000256" key="2">
    <source>
        <dbReference type="PROSITE-ProRule" id="PRU00703"/>
    </source>
</evidence>
<dbReference type="Gene3D" id="3.10.580.10">
    <property type="entry name" value="CBS-domain"/>
    <property type="match status" value="1"/>
</dbReference>
<dbReference type="InterPro" id="IPR051257">
    <property type="entry name" value="Diverse_CBS-Domain"/>
</dbReference>
<evidence type="ECO:0000313" key="4">
    <source>
        <dbReference type="EMBL" id="CUQ66663.1"/>
    </source>
</evidence>
<evidence type="ECO:0000259" key="3">
    <source>
        <dbReference type="PROSITE" id="PS51371"/>
    </source>
</evidence>
<feature type="domain" description="CBS" evidence="3">
    <location>
        <begin position="8"/>
        <end position="63"/>
    </location>
</feature>
<evidence type="ECO:0000313" key="5">
    <source>
        <dbReference type="Proteomes" id="UP000066284"/>
    </source>
</evidence>
<dbReference type="SMART" id="SM00116">
    <property type="entry name" value="CBS"/>
    <property type="match status" value="2"/>
</dbReference>
<feature type="domain" description="CBS" evidence="3">
    <location>
        <begin position="73"/>
        <end position="127"/>
    </location>
</feature>
<name>A0A0S4KQM2_9BACT</name>
<dbReference type="KEGG" id="nio:NITINOP_1688"/>
<dbReference type="PANTHER" id="PTHR43080">
    <property type="entry name" value="CBS DOMAIN-CONTAINING PROTEIN CBSX3, MITOCHONDRIAL"/>
    <property type="match status" value="1"/>
</dbReference>
<dbReference type="InterPro" id="IPR000644">
    <property type="entry name" value="CBS_dom"/>
</dbReference>
<dbReference type="RefSeq" id="WP_062484648.1">
    <property type="nucleotide sequence ID" value="NZ_LN885086.1"/>
</dbReference>
<dbReference type="AlphaFoldDB" id="A0A0S4KQM2"/>
<accession>A0A0S4KQM2</accession>
<proteinExistence type="predicted"/>
<dbReference type="EMBL" id="LN885086">
    <property type="protein sequence ID" value="CUQ66663.1"/>
    <property type="molecule type" value="Genomic_DNA"/>
</dbReference>
<dbReference type="PROSITE" id="PS51371">
    <property type="entry name" value="CBS"/>
    <property type="match status" value="2"/>
</dbReference>
<dbReference type="InterPro" id="IPR046342">
    <property type="entry name" value="CBS_dom_sf"/>
</dbReference>
<keyword evidence="1 2" id="KW-0129">CBS domain</keyword>
<protein>
    <recommendedName>
        <fullName evidence="3">CBS domain-containing protein</fullName>
    </recommendedName>
</protein>
<dbReference type="Proteomes" id="UP000066284">
    <property type="component" value="Chromosome 1"/>
</dbReference>
<dbReference type="PANTHER" id="PTHR43080:SF2">
    <property type="entry name" value="CBS DOMAIN-CONTAINING PROTEIN"/>
    <property type="match status" value="1"/>
</dbReference>
<reference evidence="5" key="1">
    <citation type="submission" date="2015-09" db="EMBL/GenBank/DDBJ databases">
        <authorList>
            <person name="Daims H."/>
        </authorList>
    </citation>
    <scope>NUCLEOTIDE SEQUENCE [LARGE SCALE GENOMIC DNA]</scope>
</reference>
<gene>
    <name evidence="4" type="ORF">NITINOP_1688</name>
</gene>
<dbReference type="Pfam" id="PF00571">
    <property type="entry name" value="CBS"/>
    <property type="match status" value="2"/>
</dbReference>
<organism evidence="4 5">
    <name type="scientific">Candidatus Nitrospira inopinata</name>
    <dbReference type="NCBI Taxonomy" id="1715989"/>
    <lineage>
        <taxon>Bacteria</taxon>
        <taxon>Pseudomonadati</taxon>
        <taxon>Nitrospirota</taxon>
        <taxon>Nitrospiria</taxon>
        <taxon>Nitrospirales</taxon>
        <taxon>Nitrospiraceae</taxon>
        <taxon>Nitrospira</taxon>
    </lineage>
</organism>